<protein>
    <recommendedName>
        <fullName evidence="6">Zn(2)-C6 fungal-type domain-containing protein</fullName>
    </recommendedName>
</protein>
<feature type="region of interest" description="Disordered" evidence="5">
    <location>
        <begin position="646"/>
        <end position="686"/>
    </location>
</feature>
<feature type="region of interest" description="Disordered" evidence="5">
    <location>
        <begin position="860"/>
        <end position="882"/>
    </location>
</feature>
<evidence type="ECO:0000256" key="3">
    <source>
        <dbReference type="ARBA" id="ARBA00023242"/>
    </source>
</evidence>
<feature type="compositionally biased region" description="Polar residues" evidence="5">
    <location>
        <begin position="651"/>
        <end position="660"/>
    </location>
</feature>
<feature type="domain" description="Zn(2)-C6 fungal-type" evidence="6">
    <location>
        <begin position="27"/>
        <end position="56"/>
    </location>
</feature>
<dbReference type="InterPro" id="IPR007219">
    <property type="entry name" value="XnlR_reg_dom"/>
</dbReference>
<keyword evidence="3" id="KW-0539">Nucleus</keyword>
<dbReference type="HOGENOM" id="CLU_007340_4_0_1"/>
<evidence type="ECO:0000256" key="2">
    <source>
        <dbReference type="ARBA" id="ARBA00022723"/>
    </source>
</evidence>
<feature type="region of interest" description="Disordered" evidence="5">
    <location>
        <begin position="1"/>
        <end position="23"/>
    </location>
</feature>
<feature type="region of interest" description="Disordered" evidence="5">
    <location>
        <begin position="824"/>
        <end position="846"/>
    </location>
</feature>
<dbReference type="Gene3D" id="4.10.240.10">
    <property type="entry name" value="Zn(2)-C6 fungal-type DNA-binding domain"/>
    <property type="match status" value="1"/>
</dbReference>
<feature type="compositionally biased region" description="Polar residues" evidence="5">
    <location>
        <begin position="736"/>
        <end position="776"/>
    </location>
</feature>
<dbReference type="PANTHER" id="PTHR31001">
    <property type="entry name" value="UNCHARACTERIZED TRANSCRIPTIONAL REGULATORY PROTEIN"/>
    <property type="match status" value="1"/>
</dbReference>
<gene>
    <name evidence="7" type="ORF">GYMLUDRAFT_45397</name>
</gene>
<keyword evidence="2" id="KW-0479">Metal-binding</keyword>
<keyword evidence="8" id="KW-1185">Reference proteome</keyword>
<dbReference type="OrthoDB" id="424974at2759"/>
<accession>A0A0D0C6P5</accession>
<dbReference type="PROSITE" id="PS00463">
    <property type="entry name" value="ZN2_CY6_FUNGAL_1"/>
    <property type="match status" value="1"/>
</dbReference>
<dbReference type="GO" id="GO:0008270">
    <property type="term" value="F:zinc ion binding"/>
    <property type="evidence" value="ECO:0007669"/>
    <property type="project" value="InterPro"/>
</dbReference>
<feature type="compositionally biased region" description="Polar residues" evidence="5">
    <location>
        <begin position="860"/>
        <end position="869"/>
    </location>
</feature>
<comment type="subcellular location">
    <subcellularLocation>
        <location evidence="1">Nucleus</location>
    </subcellularLocation>
</comment>
<evidence type="ECO:0000256" key="1">
    <source>
        <dbReference type="ARBA" id="ARBA00004123"/>
    </source>
</evidence>
<dbReference type="GO" id="GO:0000981">
    <property type="term" value="F:DNA-binding transcription factor activity, RNA polymerase II-specific"/>
    <property type="evidence" value="ECO:0007669"/>
    <property type="project" value="InterPro"/>
</dbReference>
<dbReference type="AlphaFoldDB" id="A0A0D0C6P5"/>
<evidence type="ECO:0000256" key="4">
    <source>
        <dbReference type="SAM" id="Coils"/>
    </source>
</evidence>
<dbReference type="InterPro" id="IPR050613">
    <property type="entry name" value="Sec_Metabolite_Reg"/>
</dbReference>
<dbReference type="Proteomes" id="UP000053593">
    <property type="component" value="Unassembled WGS sequence"/>
</dbReference>
<evidence type="ECO:0000313" key="7">
    <source>
        <dbReference type="EMBL" id="KIK58189.1"/>
    </source>
</evidence>
<feature type="region of interest" description="Disordered" evidence="5">
    <location>
        <begin position="718"/>
        <end position="776"/>
    </location>
</feature>
<name>A0A0D0C6P5_9AGAR</name>
<dbReference type="InterPro" id="IPR001138">
    <property type="entry name" value="Zn2Cys6_DnaBD"/>
</dbReference>
<dbReference type="PROSITE" id="PS50048">
    <property type="entry name" value="ZN2_CY6_FUNGAL_2"/>
    <property type="match status" value="1"/>
</dbReference>
<dbReference type="PANTHER" id="PTHR31001:SF56">
    <property type="entry name" value="ZN(2)-C6 FUNGAL-TYPE DOMAIN-CONTAINING PROTEIN"/>
    <property type="match status" value="1"/>
</dbReference>
<dbReference type="Pfam" id="PF04082">
    <property type="entry name" value="Fungal_trans"/>
    <property type="match status" value="1"/>
</dbReference>
<dbReference type="InterPro" id="IPR036864">
    <property type="entry name" value="Zn2-C6_fun-type_DNA-bd_sf"/>
</dbReference>
<evidence type="ECO:0000313" key="8">
    <source>
        <dbReference type="Proteomes" id="UP000053593"/>
    </source>
</evidence>
<feature type="compositionally biased region" description="Polar residues" evidence="5">
    <location>
        <begin position="824"/>
        <end position="837"/>
    </location>
</feature>
<dbReference type="GO" id="GO:0005634">
    <property type="term" value="C:nucleus"/>
    <property type="evidence" value="ECO:0007669"/>
    <property type="project" value="UniProtKB-SubCell"/>
</dbReference>
<dbReference type="SUPFAM" id="SSF57701">
    <property type="entry name" value="Zn2/Cys6 DNA-binding domain"/>
    <property type="match status" value="1"/>
</dbReference>
<evidence type="ECO:0000256" key="5">
    <source>
        <dbReference type="SAM" id="MobiDB-lite"/>
    </source>
</evidence>
<feature type="coiled-coil region" evidence="4">
    <location>
        <begin position="74"/>
        <end position="101"/>
    </location>
</feature>
<feature type="compositionally biased region" description="Basic and acidic residues" evidence="5">
    <location>
        <begin position="1"/>
        <end position="13"/>
    </location>
</feature>
<dbReference type="GO" id="GO:0003677">
    <property type="term" value="F:DNA binding"/>
    <property type="evidence" value="ECO:0007669"/>
    <property type="project" value="InterPro"/>
</dbReference>
<evidence type="ECO:0000259" key="6">
    <source>
        <dbReference type="PROSITE" id="PS50048"/>
    </source>
</evidence>
<organism evidence="7 8">
    <name type="scientific">Collybiopsis luxurians FD-317 M1</name>
    <dbReference type="NCBI Taxonomy" id="944289"/>
    <lineage>
        <taxon>Eukaryota</taxon>
        <taxon>Fungi</taxon>
        <taxon>Dikarya</taxon>
        <taxon>Basidiomycota</taxon>
        <taxon>Agaricomycotina</taxon>
        <taxon>Agaricomycetes</taxon>
        <taxon>Agaricomycetidae</taxon>
        <taxon>Agaricales</taxon>
        <taxon>Marasmiineae</taxon>
        <taxon>Omphalotaceae</taxon>
        <taxon>Collybiopsis</taxon>
        <taxon>Collybiopsis luxurians</taxon>
    </lineage>
</organism>
<dbReference type="EMBL" id="KN834786">
    <property type="protein sequence ID" value="KIK58189.1"/>
    <property type="molecule type" value="Genomic_DNA"/>
</dbReference>
<dbReference type="CDD" id="cd12148">
    <property type="entry name" value="fungal_TF_MHR"/>
    <property type="match status" value="1"/>
</dbReference>
<dbReference type="GO" id="GO:0006351">
    <property type="term" value="P:DNA-templated transcription"/>
    <property type="evidence" value="ECO:0007669"/>
    <property type="project" value="InterPro"/>
</dbReference>
<dbReference type="SMART" id="SM00066">
    <property type="entry name" value="GAL4"/>
    <property type="match status" value="1"/>
</dbReference>
<proteinExistence type="predicted"/>
<feature type="compositionally biased region" description="Low complexity" evidence="5">
    <location>
        <begin position="661"/>
        <end position="678"/>
    </location>
</feature>
<dbReference type="SMART" id="SM00906">
    <property type="entry name" value="Fungal_trans"/>
    <property type="match status" value="1"/>
</dbReference>
<keyword evidence="4" id="KW-0175">Coiled coil</keyword>
<sequence>MGATGKEKDKDGKGAIGKRKPGRIPTSCAECRRLKLRCDKQVPCGKCVSRGCAAICPDGSLTAGKGNRLVLANTEQLHERIEQLCSRIRELENALRAAQAQLSDEEHPLLRSELLGLKSPHAAYPAGGPAPQTSFVSVADNVDPSASVDTISPPKKPEDENLIDAFGTLSIRENGETHFLGQTARSEYLIRALAKPQKFFIYASGTRLSPKIIQGAHFCPDGDYDGSPFQRNSELGKEIFSLLPPLSEAIRLCELYLEHGKYMYTPLLRTELFDDILYCIYRSDSFDRLECYHSLSLLFAIFALASLFNPDLPSCSIQAQEYFFLSKAALGFSPPQSHTTLKSIWCTVHLAQFLEFSDWEAMGSTAGWSFVGHAVRMGSSIGLHLNSSRWKLPDDIQQMRYRLFWTLFTTDTWSSFHYGRPPSLSHAYIDCPFPKDTEEFINADGERETGFHFWSWQFTAFMHSVMEQIFGSSRPAYNTVIDFDRKIRDFPIPKNLRIKCDDLESRPEVYMQRLIILTYKENTLMHLHRAYFAQALQDSPDDLTAHKYLASVIATYRSAWRLSKTVQFAWKSIPQLLGRYHLAWSQVLSAAIVMCILVTRAPNSKMTKSSVDELEAMAFLFEEAARTSRSAANILDTMRSLHRKAREAAASVSSPNGTITSSGSPAESSSPGSGSEQAAKGHSPSCNAFFTNTADLDETQDLPLSTFELDRLGGKTHLITACRKPKPQERNDRPATASTDSQPALPSLSFTQVQSDPSEPNFDQPSTSLHQGPYTQQHPFTAQNLHPTIARDIRNIDLDLGGMEFHFFDPPAEMQAEIHKAFGLQSNPGQASSPQQGERSDHLQSEHNRLFSSVGASLPTEQHLTSGHSLSHPHSDPAMAGMADVHFGDMSMEPDMHINLDSMGDMSDVGPVGAMFGNNSMFSSQSSTGAFSGLGHSQTNTQLPLPFGAPILDATWQSFVEQLGF</sequence>
<dbReference type="CDD" id="cd00067">
    <property type="entry name" value="GAL4"/>
    <property type="match status" value="1"/>
</dbReference>
<reference evidence="7 8" key="1">
    <citation type="submission" date="2014-04" db="EMBL/GenBank/DDBJ databases">
        <title>Evolutionary Origins and Diversification of the Mycorrhizal Mutualists.</title>
        <authorList>
            <consortium name="DOE Joint Genome Institute"/>
            <consortium name="Mycorrhizal Genomics Consortium"/>
            <person name="Kohler A."/>
            <person name="Kuo A."/>
            <person name="Nagy L.G."/>
            <person name="Floudas D."/>
            <person name="Copeland A."/>
            <person name="Barry K.W."/>
            <person name="Cichocki N."/>
            <person name="Veneault-Fourrey C."/>
            <person name="LaButti K."/>
            <person name="Lindquist E.A."/>
            <person name="Lipzen A."/>
            <person name="Lundell T."/>
            <person name="Morin E."/>
            <person name="Murat C."/>
            <person name="Riley R."/>
            <person name="Ohm R."/>
            <person name="Sun H."/>
            <person name="Tunlid A."/>
            <person name="Henrissat B."/>
            <person name="Grigoriev I.V."/>
            <person name="Hibbett D.S."/>
            <person name="Martin F."/>
        </authorList>
    </citation>
    <scope>NUCLEOTIDE SEQUENCE [LARGE SCALE GENOMIC DNA]</scope>
    <source>
        <strain evidence="7 8">FD-317 M1</strain>
    </source>
</reference>